<evidence type="ECO:0000256" key="5">
    <source>
        <dbReference type="ARBA" id="ARBA00022842"/>
    </source>
</evidence>
<accession>A0ABU2ZP72</accession>
<protein>
    <submittedName>
        <fullName evidence="7">PIN domain nuclease</fullName>
    </submittedName>
</protein>
<dbReference type="SUPFAM" id="SSF88723">
    <property type="entry name" value="PIN domain-like"/>
    <property type="match status" value="1"/>
</dbReference>
<dbReference type="Gene3D" id="3.40.50.1010">
    <property type="entry name" value="5'-nuclease"/>
    <property type="match status" value="1"/>
</dbReference>
<dbReference type="InterPro" id="IPR051749">
    <property type="entry name" value="PINc/VapC_TA_RNase"/>
</dbReference>
<keyword evidence="5" id="KW-0460">Magnesium</keyword>
<dbReference type="RefSeq" id="WP_311367891.1">
    <property type="nucleotide sequence ID" value="NZ_JAVRHX010000001.1"/>
</dbReference>
<proteinExistence type="predicted"/>
<evidence type="ECO:0000256" key="1">
    <source>
        <dbReference type="ARBA" id="ARBA00022649"/>
    </source>
</evidence>
<dbReference type="Pfam" id="PF01850">
    <property type="entry name" value="PIN"/>
    <property type="match status" value="1"/>
</dbReference>
<keyword evidence="2" id="KW-0540">Nuclease</keyword>
<dbReference type="PANTHER" id="PTHR42740:SF1">
    <property type="entry name" value="RIBONUCLEASE VAPC3"/>
    <property type="match status" value="1"/>
</dbReference>
<evidence type="ECO:0000259" key="6">
    <source>
        <dbReference type="Pfam" id="PF01850"/>
    </source>
</evidence>
<dbReference type="Proteomes" id="UP001253545">
    <property type="component" value="Unassembled WGS sequence"/>
</dbReference>
<evidence type="ECO:0000256" key="3">
    <source>
        <dbReference type="ARBA" id="ARBA00022723"/>
    </source>
</evidence>
<feature type="domain" description="PIN" evidence="6">
    <location>
        <begin position="2"/>
        <end position="118"/>
    </location>
</feature>
<keyword evidence="4" id="KW-0378">Hydrolase</keyword>
<comment type="caution">
    <text evidence="7">The sequence shown here is derived from an EMBL/GenBank/DDBJ whole genome shotgun (WGS) entry which is preliminary data.</text>
</comment>
<organism evidence="7 8">
    <name type="scientific">Glaciecola petra</name>
    <dbReference type="NCBI Taxonomy" id="3075602"/>
    <lineage>
        <taxon>Bacteria</taxon>
        <taxon>Pseudomonadati</taxon>
        <taxon>Pseudomonadota</taxon>
        <taxon>Gammaproteobacteria</taxon>
        <taxon>Alteromonadales</taxon>
        <taxon>Alteromonadaceae</taxon>
        <taxon>Glaciecola</taxon>
    </lineage>
</organism>
<sequence>MILADTSVWIDYLNGRITPQTDLLDDSLMAGALAMGDLIFLEVLQGVRDDKQFELVKKKLSILDQYTMFNSKHVIEYANNYRSLRKKGITIRKTNDVIIASFCIQENMPLLFVDRDFKPFIEYLGLIPAYLET</sequence>
<keyword evidence="8" id="KW-1185">Reference proteome</keyword>
<keyword evidence="3" id="KW-0479">Metal-binding</keyword>
<dbReference type="InterPro" id="IPR029060">
    <property type="entry name" value="PIN-like_dom_sf"/>
</dbReference>
<dbReference type="PANTHER" id="PTHR42740">
    <property type="entry name" value="RIBONUCLEASE VAPC3"/>
    <property type="match status" value="1"/>
</dbReference>
<evidence type="ECO:0000256" key="4">
    <source>
        <dbReference type="ARBA" id="ARBA00022801"/>
    </source>
</evidence>
<dbReference type="EMBL" id="JAVRHX010000001">
    <property type="protein sequence ID" value="MDT0594417.1"/>
    <property type="molecule type" value="Genomic_DNA"/>
</dbReference>
<dbReference type="CDD" id="cd18760">
    <property type="entry name" value="PIN_MtVapC3-like"/>
    <property type="match status" value="1"/>
</dbReference>
<evidence type="ECO:0000256" key="2">
    <source>
        <dbReference type="ARBA" id="ARBA00022722"/>
    </source>
</evidence>
<evidence type="ECO:0000313" key="8">
    <source>
        <dbReference type="Proteomes" id="UP001253545"/>
    </source>
</evidence>
<keyword evidence="1" id="KW-1277">Toxin-antitoxin system</keyword>
<reference evidence="7 8" key="1">
    <citation type="submission" date="2023-09" db="EMBL/GenBank/DDBJ databases">
        <authorList>
            <person name="Rey-Velasco X."/>
        </authorList>
    </citation>
    <scope>NUCLEOTIDE SEQUENCE [LARGE SCALE GENOMIC DNA]</scope>
    <source>
        <strain evidence="7 8">P117</strain>
    </source>
</reference>
<evidence type="ECO:0000313" key="7">
    <source>
        <dbReference type="EMBL" id="MDT0594417.1"/>
    </source>
</evidence>
<dbReference type="InterPro" id="IPR002716">
    <property type="entry name" value="PIN_dom"/>
</dbReference>
<gene>
    <name evidence="7" type="ORF">RM552_06140</name>
</gene>
<name>A0ABU2ZP72_9ALTE</name>